<feature type="compositionally biased region" description="Polar residues" evidence="2">
    <location>
        <begin position="425"/>
        <end position="440"/>
    </location>
</feature>
<evidence type="ECO:0000313" key="4">
    <source>
        <dbReference type="Proteomes" id="UP000002358"/>
    </source>
</evidence>
<dbReference type="Proteomes" id="UP000002358">
    <property type="component" value="Chromosome 4"/>
</dbReference>
<dbReference type="RefSeq" id="XP_031784458.1">
    <property type="nucleotide sequence ID" value="XM_031928598.1"/>
</dbReference>
<feature type="compositionally biased region" description="Basic and acidic residues" evidence="2">
    <location>
        <begin position="396"/>
        <end position="411"/>
    </location>
</feature>
<dbReference type="PANTHER" id="PTHR14240">
    <property type="entry name" value="RETINITIS PIGMENTOSA GTPASE REGULATOR-INTERACTING PROTEIN"/>
    <property type="match status" value="1"/>
</dbReference>
<evidence type="ECO:0000256" key="1">
    <source>
        <dbReference type="SAM" id="Coils"/>
    </source>
</evidence>
<organism evidence="3 4">
    <name type="scientific">Nasonia vitripennis</name>
    <name type="common">Parasitic wasp</name>
    <dbReference type="NCBI Taxonomy" id="7425"/>
    <lineage>
        <taxon>Eukaryota</taxon>
        <taxon>Metazoa</taxon>
        <taxon>Ecdysozoa</taxon>
        <taxon>Arthropoda</taxon>
        <taxon>Hexapoda</taxon>
        <taxon>Insecta</taxon>
        <taxon>Pterygota</taxon>
        <taxon>Neoptera</taxon>
        <taxon>Endopterygota</taxon>
        <taxon>Hymenoptera</taxon>
        <taxon>Apocrita</taxon>
        <taxon>Proctotrupomorpha</taxon>
        <taxon>Chalcidoidea</taxon>
        <taxon>Pteromalidae</taxon>
        <taxon>Pteromalinae</taxon>
        <taxon>Nasonia</taxon>
    </lineage>
</organism>
<dbReference type="EnsemblMetazoa" id="XM_032599890">
    <property type="protein sequence ID" value="XP_032455781"/>
    <property type="gene ID" value="LOC107981038"/>
</dbReference>
<dbReference type="InParanoid" id="A0A7M7QCM9"/>
<dbReference type="RefSeq" id="XP_032455781.1">
    <property type="nucleotide sequence ID" value="XM_032599890.1"/>
</dbReference>
<feature type="region of interest" description="Disordered" evidence="2">
    <location>
        <begin position="396"/>
        <end position="471"/>
    </location>
</feature>
<name>A0A7M7QCM9_NASVI</name>
<feature type="compositionally biased region" description="Basic and acidic residues" evidence="2">
    <location>
        <begin position="441"/>
        <end position="456"/>
    </location>
</feature>
<sequence length="529" mass="59344">MQHHPVTNEQTASSSCADTCRCCSLIDPRERHVVCKLERYELEDRYLRLLEEVRSLKKLSNGQEDKIKRLATKLARFGSNPRNCLDLAIAADEQERLSMLEAENAQLKDKISLLRSQLVNHKIFGRSSSRGRRIVNGSAASGPITCRSAESGRPKASPTTARQCRNARPATDLQHDVQNYSLKMQEIETEKKDMMSRIAELELELASYASGERRTKVAENVEYIRLWRQLKQQNEKLVAAQTANEMLNAQIFQLKSLLEESNKRKKQASAELAAERRQVAQLEASVSKYRESEVQARERDERIKDLSSELAILKQHNSELLELSSQFGRVEQENAESRRRLGEQASEQRQLRDSLAKEKASVAALQAANEQLLAKLHELQKSIDVMTIQLMALREKQHAKDERKSSPEPAKEAAQPSASPARLVSESTQTDTPLLQGSAQSKEDASAVDWNRDPGKSSKIHQLSRNGGSSLSREGMLKLLEQVQISAPLESQNASRMRHPEASSAAGPLRVSRQVSSLESMLFGDLAFC</sequence>
<feature type="coiled-coil region" evidence="1">
    <location>
        <begin position="90"/>
        <end position="117"/>
    </location>
</feature>
<protein>
    <recommendedName>
        <fullName evidence="5">Protein fantom</fullName>
    </recommendedName>
</protein>
<dbReference type="SMR" id="A0A7M7QCM9"/>
<feature type="coiled-coil region" evidence="1">
    <location>
        <begin position="170"/>
        <end position="204"/>
    </location>
</feature>
<dbReference type="OrthoDB" id="2133912at2759"/>
<dbReference type="GeneID" id="107981038"/>
<proteinExistence type="predicted"/>
<dbReference type="EnsemblMetazoa" id="XM_031928598">
    <property type="protein sequence ID" value="XP_031784458"/>
    <property type="gene ID" value="LOC107981038"/>
</dbReference>
<feature type="region of interest" description="Disordered" evidence="2">
    <location>
        <begin position="334"/>
        <end position="353"/>
    </location>
</feature>
<evidence type="ECO:0008006" key="5">
    <source>
        <dbReference type="Google" id="ProtNLM"/>
    </source>
</evidence>
<reference evidence="3" key="1">
    <citation type="submission" date="2021-01" db="UniProtKB">
        <authorList>
            <consortium name="EnsemblMetazoa"/>
        </authorList>
    </citation>
    <scope>IDENTIFICATION</scope>
</reference>
<dbReference type="AlphaFoldDB" id="A0A7M7QCM9"/>
<keyword evidence="1" id="KW-0175">Coiled coil</keyword>
<keyword evidence="4" id="KW-1185">Reference proteome</keyword>
<evidence type="ECO:0000256" key="2">
    <source>
        <dbReference type="SAM" id="MobiDB-lite"/>
    </source>
</evidence>
<feature type="compositionally biased region" description="Polar residues" evidence="2">
    <location>
        <begin position="460"/>
        <end position="471"/>
    </location>
</feature>
<dbReference type="InterPro" id="IPR031139">
    <property type="entry name" value="RPGRIP1_fam"/>
</dbReference>
<dbReference type="RefSeq" id="XP_031784457.1">
    <property type="nucleotide sequence ID" value="XM_031928597.2"/>
</dbReference>
<accession>A0A7M7QCM9</accession>
<dbReference type="EnsemblMetazoa" id="XM_031928597">
    <property type="protein sequence ID" value="XP_031784457"/>
    <property type="gene ID" value="LOC107981038"/>
</dbReference>
<dbReference type="KEGG" id="nvi:107981038"/>
<evidence type="ECO:0000313" key="3">
    <source>
        <dbReference type="EnsemblMetazoa" id="XP_031784458"/>
    </source>
</evidence>